<proteinExistence type="predicted"/>
<evidence type="ECO:0000313" key="3">
    <source>
        <dbReference type="Proteomes" id="UP000765224"/>
    </source>
</evidence>
<keyword evidence="3" id="KW-1185">Reference proteome</keyword>
<dbReference type="Proteomes" id="UP000765224">
    <property type="component" value="Unassembled WGS sequence"/>
</dbReference>
<feature type="domain" description="DUF1843" evidence="1">
    <location>
        <begin position="10"/>
        <end position="61"/>
    </location>
</feature>
<accession>A0ABS6PC78</accession>
<dbReference type="Pfam" id="PF08898">
    <property type="entry name" value="DUF1843"/>
    <property type="match status" value="1"/>
</dbReference>
<protein>
    <submittedName>
        <fullName evidence="2">DUF1843 domain-containing protein</fullName>
    </submittedName>
</protein>
<comment type="caution">
    <text evidence="2">The sequence shown here is derived from an EMBL/GenBank/DDBJ whole genome shotgun (WGS) entry which is preliminary data.</text>
</comment>
<name>A0ABS6PC78_9PSED</name>
<sequence length="62" mass="6970">MSDSKSHIIPPYGVAIQSAITDGNLQKMKSLLKQRDSTKPEAKELKTAYENLAREVSRLERP</sequence>
<dbReference type="InterPro" id="IPR014994">
    <property type="entry name" value="DUF1843"/>
</dbReference>
<gene>
    <name evidence="2" type="ORF">KVG96_08985</name>
</gene>
<evidence type="ECO:0000259" key="1">
    <source>
        <dbReference type="Pfam" id="PF08898"/>
    </source>
</evidence>
<organism evidence="2 3">
    <name type="scientific">Pseudomonas ekonensis</name>
    <dbReference type="NCBI Taxonomy" id="2842353"/>
    <lineage>
        <taxon>Bacteria</taxon>
        <taxon>Pseudomonadati</taxon>
        <taxon>Pseudomonadota</taxon>
        <taxon>Gammaproteobacteria</taxon>
        <taxon>Pseudomonadales</taxon>
        <taxon>Pseudomonadaceae</taxon>
        <taxon>Pseudomonas</taxon>
    </lineage>
</organism>
<reference evidence="2 3" key="1">
    <citation type="submission" date="2021-06" db="EMBL/GenBank/DDBJ databases">
        <title>Updating the genus Pseudomonas: Description of 43 new species and partition of the Pseudomonas putida group.</title>
        <authorList>
            <person name="Girard L."/>
            <person name="Lood C."/>
            <person name="Vandamme P."/>
            <person name="Rokni-Zadeh H."/>
            <person name="Van Noort V."/>
            <person name="Hofte M."/>
            <person name="Lavigne R."/>
            <person name="De Mot R."/>
        </authorList>
    </citation>
    <scope>NUCLEOTIDE SEQUENCE [LARGE SCALE GENOMIC DNA]</scope>
    <source>
        <strain evidence="2 3">COR58</strain>
    </source>
</reference>
<evidence type="ECO:0000313" key="2">
    <source>
        <dbReference type="EMBL" id="MBV4458079.1"/>
    </source>
</evidence>
<dbReference type="EMBL" id="JAHSTS010000001">
    <property type="protein sequence ID" value="MBV4458079.1"/>
    <property type="molecule type" value="Genomic_DNA"/>
</dbReference>
<dbReference type="RefSeq" id="WP_217891693.1">
    <property type="nucleotide sequence ID" value="NZ_JAHSTS010000001.1"/>
</dbReference>